<dbReference type="PROSITE" id="PS50330">
    <property type="entry name" value="UIM"/>
    <property type="match status" value="1"/>
</dbReference>
<feature type="region of interest" description="Disordered" evidence="13">
    <location>
        <begin position="934"/>
        <end position="974"/>
    </location>
</feature>
<evidence type="ECO:0000313" key="16">
    <source>
        <dbReference type="EMBL" id="KAF7266359.1"/>
    </source>
</evidence>
<sequence length="1176" mass="132459">MGVHGLWRLIEPSGKPVPLETLENKVLADSKGASVPNAHLLGIYHRLCKLLYFRIKPIFVFDGGVPALKKQTIAKRNESKSKLENEACRLQKQLLNILLKHTAVSKVITDKIEASVASVPKTSKQNVHDMYQLPPNPPELESTLSDSDDESESYSETTSDSSPSKNWDLHTIDMNSVHFKSLPVDVRHEILSDLKETRKQSSWGRIHELPTESNDFSTYQMRRLLKRQAVQSALEEAEKEMGGKCLSLGELELVLKDEGVLTNDDVGKRIASDNVTKYVLLKDLKAAKDKLEATKQNIETDIVINQSTEIKSKADIEYEEELQKAIALSLEEPKQDKKTLSTKKANPAEFSFLEDFKKSDFALSSSDEELGSLKPSKIMSSVQGYMQEYSGLTPVEIDKIMNNNLKKNHKMDTPSLKSPANVQGVSRLIEKMDTASHDCGSGPSKNIVTLTHNDSGFSSSKNNSPVQRDDLEKSIQEKAEIEFMSSSDSENDKEETCKKLENGLEININISEEYNDQDDLFSDVFIADSSLTDPSKNTNEQDIQKSQQSSQEKNLSDSLNITEKLIDITNSIQVDNNLIEPGLKENTKKEVKEEKPISTQEIRKEDEKPDILIEKSNLKPELTAEQLIALKDELHKEKVELQIQKSTKERIASNITDKIYQEAQELLELFGVPYIIAPMEAEAQCAFLEQIELTNGTVTDDSDIWLFGAQTVYKNFFNENKYVKEFRAENINHHFKLTRDQMILFALLVGSDYTIGLQGVGPVTAMEILACFPPTNSNANEFRLSHSELLSGLKEFRSWFTKGKTSGPGRNILKNKLKNVKFTESFPSTQVVQAYLEPCVETSNEPFSWGKPNGPVLIEFAMEKFGWTKMKSEHILNPVLKRLDEVKHQKTIKDYFKTTYKIHSEDATSGLSKRVKSAITNMGRDQADIIAEELESGIKKPQKKRSNKDGNGSKTTAPEFNRTHSEVKLIGSIGKKRTNEPVSQIIEDKKPRLKSTLNQIESSANNAELPKNQPDGGDDISEKIKSIRKRRVLKQAKATAVKEVKVKQKKEAVQKNPMEIIPENLKDDDEVSLLSKVLSESSERVKEIKKSVKKDIEMLDIQSTPSTSKRAPIKIKPKKVLIPQKEKEKNTLLRNKLKAIETFRRSKRGPGFVPKKGNSKRQPKDNADLSENSSDE</sequence>
<dbReference type="SUPFAM" id="SSF88723">
    <property type="entry name" value="PIN domain-like"/>
    <property type="match status" value="1"/>
</dbReference>
<dbReference type="PANTHER" id="PTHR16171:SF7">
    <property type="entry name" value="DNA REPAIR PROTEIN RAD2"/>
    <property type="match status" value="1"/>
</dbReference>
<dbReference type="GO" id="GO:0005634">
    <property type="term" value="C:nucleus"/>
    <property type="evidence" value="ECO:0007669"/>
    <property type="project" value="UniProtKB-SubCell"/>
</dbReference>
<dbReference type="GO" id="GO:0046872">
    <property type="term" value="F:metal ion binding"/>
    <property type="evidence" value="ECO:0007669"/>
    <property type="project" value="UniProtKB-KW"/>
</dbReference>
<dbReference type="Proteomes" id="UP000625711">
    <property type="component" value="Unassembled WGS sequence"/>
</dbReference>
<dbReference type="PANTHER" id="PTHR16171">
    <property type="entry name" value="DNA REPAIR PROTEIN COMPLEMENTING XP-G CELLS-RELATED"/>
    <property type="match status" value="1"/>
</dbReference>
<accession>A0A834HSN4</accession>
<dbReference type="CDD" id="cd09868">
    <property type="entry name" value="PIN_XPG_RAD2"/>
    <property type="match status" value="2"/>
</dbReference>
<evidence type="ECO:0000259" key="15">
    <source>
        <dbReference type="SMART" id="SM00485"/>
    </source>
</evidence>
<feature type="region of interest" description="Disordered" evidence="13">
    <location>
        <begin position="434"/>
        <end position="470"/>
    </location>
</feature>
<feature type="compositionally biased region" description="Polar residues" evidence="13">
    <location>
        <begin position="443"/>
        <end position="466"/>
    </location>
</feature>
<name>A0A834HSN4_RHYFE</name>
<dbReference type="SMART" id="SM00279">
    <property type="entry name" value="HhH2"/>
    <property type="match status" value="1"/>
</dbReference>
<dbReference type="OrthoDB" id="31113at2759"/>
<evidence type="ECO:0000256" key="13">
    <source>
        <dbReference type="SAM" id="MobiDB-lite"/>
    </source>
</evidence>
<comment type="caution">
    <text evidence="16">The sequence shown here is derived from an EMBL/GenBank/DDBJ whole genome shotgun (WGS) entry which is preliminary data.</text>
</comment>
<evidence type="ECO:0000256" key="10">
    <source>
        <dbReference type="ARBA" id="ARBA00022842"/>
    </source>
</evidence>
<evidence type="ECO:0000256" key="6">
    <source>
        <dbReference type="ARBA" id="ARBA00022723"/>
    </source>
</evidence>
<dbReference type="InterPro" id="IPR006085">
    <property type="entry name" value="XPG_DNA_repair_N"/>
</dbReference>
<evidence type="ECO:0000259" key="14">
    <source>
        <dbReference type="SMART" id="SM00484"/>
    </source>
</evidence>
<comment type="subcellular location">
    <subcellularLocation>
        <location evidence="2">Nucleus</location>
    </subcellularLocation>
</comment>
<feature type="region of interest" description="Disordered" evidence="13">
    <location>
        <begin position="531"/>
        <end position="555"/>
    </location>
</feature>
<keyword evidence="4" id="KW-0597">Phosphoprotein</keyword>
<keyword evidence="8" id="KW-0227">DNA damage</keyword>
<keyword evidence="12" id="KW-0539">Nucleus</keyword>
<dbReference type="GO" id="GO:0006289">
    <property type="term" value="P:nucleotide-excision repair"/>
    <property type="evidence" value="ECO:0007669"/>
    <property type="project" value="InterPro"/>
</dbReference>
<evidence type="ECO:0000256" key="4">
    <source>
        <dbReference type="ARBA" id="ARBA00022553"/>
    </source>
</evidence>
<dbReference type="Gene3D" id="3.40.50.1010">
    <property type="entry name" value="5'-nuclease"/>
    <property type="match status" value="2"/>
</dbReference>
<dbReference type="GO" id="GO:0003697">
    <property type="term" value="F:single-stranded DNA binding"/>
    <property type="evidence" value="ECO:0007669"/>
    <property type="project" value="InterPro"/>
</dbReference>
<dbReference type="InterPro" id="IPR008918">
    <property type="entry name" value="HhH2"/>
</dbReference>
<dbReference type="PRINTS" id="PR00853">
    <property type="entry name" value="XPGRADSUPER"/>
</dbReference>
<keyword evidence="10" id="KW-0460">Magnesium</keyword>
<dbReference type="AlphaFoldDB" id="A0A834HSN4"/>
<dbReference type="Gene3D" id="1.10.150.20">
    <property type="entry name" value="5' to 3' exonuclease, C-terminal subdomain"/>
    <property type="match status" value="1"/>
</dbReference>
<comment type="similarity">
    <text evidence="3">Belongs to the XPG/RAD2 endonuclease family. XPG subfamily.</text>
</comment>
<keyword evidence="11" id="KW-0234">DNA repair</keyword>
<dbReference type="SUPFAM" id="SSF47807">
    <property type="entry name" value="5' to 3' exonuclease, C-terminal subdomain"/>
    <property type="match status" value="1"/>
</dbReference>
<dbReference type="GO" id="GO:0016788">
    <property type="term" value="F:hydrolase activity, acting on ester bonds"/>
    <property type="evidence" value="ECO:0007669"/>
    <property type="project" value="InterPro"/>
</dbReference>
<keyword evidence="5" id="KW-0540">Nuclease</keyword>
<organism evidence="16 17">
    <name type="scientific">Rhynchophorus ferrugineus</name>
    <name type="common">Red palm weevil</name>
    <name type="synonym">Curculio ferrugineus</name>
    <dbReference type="NCBI Taxonomy" id="354439"/>
    <lineage>
        <taxon>Eukaryota</taxon>
        <taxon>Metazoa</taxon>
        <taxon>Ecdysozoa</taxon>
        <taxon>Arthropoda</taxon>
        <taxon>Hexapoda</taxon>
        <taxon>Insecta</taxon>
        <taxon>Pterygota</taxon>
        <taxon>Neoptera</taxon>
        <taxon>Endopterygota</taxon>
        <taxon>Coleoptera</taxon>
        <taxon>Polyphaga</taxon>
        <taxon>Cucujiformia</taxon>
        <taxon>Curculionidae</taxon>
        <taxon>Dryophthorinae</taxon>
        <taxon>Rhynchophorus</taxon>
    </lineage>
</organism>
<evidence type="ECO:0000256" key="9">
    <source>
        <dbReference type="ARBA" id="ARBA00022801"/>
    </source>
</evidence>
<evidence type="ECO:0000256" key="12">
    <source>
        <dbReference type="ARBA" id="ARBA00023242"/>
    </source>
</evidence>
<keyword evidence="6" id="KW-0479">Metal-binding</keyword>
<dbReference type="SMART" id="SM00485">
    <property type="entry name" value="XPGN"/>
    <property type="match status" value="1"/>
</dbReference>
<gene>
    <name evidence="16" type="ORF">GWI33_020387</name>
</gene>
<dbReference type="InterPro" id="IPR003903">
    <property type="entry name" value="UIM_dom"/>
</dbReference>
<keyword evidence="17" id="KW-1185">Reference proteome</keyword>
<evidence type="ECO:0000256" key="2">
    <source>
        <dbReference type="ARBA" id="ARBA00004123"/>
    </source>
</evidence>
<dbReference type="InterPro" id="IPR036279">
    <property type="entry name" value="5-3_exonuclease_C_sf"/>
</dbReference>
<evidence type="ECO:0000256" key="8">
    <source>
        <dbReference type="ARBA" id="ARBA00022763"/>
    </source>
</evidence>
<dbReference type="GO" id="GO:0004520">
    <property type="term" value="F:DNA endonuclease activity"/>
    <property type="evidence" value="ECO:0007669"/>
    <property type="project" value="TreeGrafter"/>
</dbReference>
<dbReference type="CDD" id="cd09904">
    <property type="entry name" value="H3TH_XPG"/>
    <property type="match status" value="1"/>
</dbReference>
<evidence type="ECO:0000256" key="11">
    <source>
        <dbReference type="ARBA" id="ARBA00023204"/>
    </source>
</evidence>
<evidence type="ECO:0000256" key="7">
    <source>
        <dbReference type="ARBA" id="ARBA00022759"/>
    </source>
</evidence>
<feature type="region of interest" description="Disordered" evidence="13">
    <location>
        <begin position="1002"/>
        <end position="1023"/>
    </location>
</feature>
<dbReference type="InterPro" id="IPR006086">
    <property type="entry name" value="XPG-I_dom"/>
</dbReference>
<dbReference type="Pfam" id="PF00867">
    <property type="entry name" value="XPG_I"/>
    <property type="match status" value="1"/>
</dbReference>
<dbReference type="InterPro" id="IPR001044">
    <property type="entry name" value="XPG/Rad2_eukaryotes"/>
</dbReference>
<feature type="compositionally biased region" description="Low complexity" evidence="13">
    <location>
        <begin position="154"/>
        <end position="164"/>
    </location>
</feature>
<evidence type="ECO:0000313" key="17">
    <source>
        <dbReference type="Proteomes" id="UP000625711"/>
    </source>
</evidence>
<evidence type="ECO:0000256" key="5">
    <source>
        <dbReference type="ARBA" id="ARBA00022722"/>
    </source>
</evidence>
<feature type="region of interest" description="Disordered" evidence="13">
    <location>
        <begin position="123"/>
        <end position="167"/>
    </location>
</feature>
<dbReference type="InterPro" id="IPR019974">
    <property type="entry name" value="XPG_CS"/>
</dbReference>
<dbReference type="PRINTS" id="PR00066">
    <property type="entry name" value="XRODRMPGMNTG"/>
</dbReference>
<dbReference type="EMBL" id="JAACXV010014549">
    <property type="protein sequence ID" value="KAF7266359.1"/>
    <property type="molecule type" value="Genomic_DNA"/>
</dbReference>
<dbReference type="InterPro" id="IPR029060">
    <property type="entry name" value="PIN-like_dom_sf"/>
</dbReference>
<feature type="domain" description="XPG-I" evidence="14">
    <location>
        <begin position="668"/>
        <end position="737"/>
    </location>
</feature>
<evidence type="ECO:0000256" key="1">
    <source>
        <dbReference type="ARBA" id="ARBA00001946"/>
    </source>
</evidence>
<keyword evidence="9" id="KW-0378">Hydrolase</keyword>
<feature type="compositionally biased region" description="Polar residues" evidence="13">
    <location>
        <begin position="949"/>
        <end position="958"/>
    </location>
</feature>
<comment type="cofactor">
    <cofactor evidence="1">
        <name>Mg(2+)</name>
        <dbReference type="ChEBI" id="CHEBI:18420"/>
    </cofactor>
</comment>
<reference evidence="16" key="1">
    <citation type="submission" date="2020-08" db="EMBL/GenBank/DDBJ databases">
        <title>Genome sequencing and assembly of the red palm weevil Rhynchophorus ferrugineus.</title>
        <authorList>
            <person name="Dias G.B."/>
            <person name="Bergman C.M."/>
            <person name="Manee M."/>
        </authorList>
    </citation>
    <scope>NUCLEOTIDE SEQUENCE</scope>
    <source>
        <strain evidence="16">AA-2017</strain>
        <tissue evidence="16">Whole larva</tissue>
    </source>
</reference>
<dbReference type="PROSITE" id="PS00842">
    <property type="entry name" value="XPG_2"/>
    <property type="match status" value="1"/>
</dbReference>
<protein>
    <submittedName>
        <fullName evidence="16">Uncharacterized protein</fullName>
    </submittedName>
</protein>
<dbReference type="InterPro" id="IPR006084">
    <property type="entry name" value="XPG/Rad2"/>
</dbReference>
<dbReference type="SMART" id="SM00484">
    <property type="entry name" value="XPGI"/>
    <property type="match status" value="1"/>
</dbReference>
<keyword evidence="7" id="KW-0255">Endonuclease</keyword>
<dbReference type="Pfam" id="PF00752">
    <property type="entry name" value="XPG_N"/>
    <property type="match status" value="1"/>
</dbReference>
<feature type="region of interest" description="Disordered" evidence="13">
    <location>
        <begin position="1139"/>
        <end position="1176"/>
    </location>
</feature>
<dbReference type="PROSITE" id="PS00841">
    <property type="entry name" value="XPG_1"/>
    <property type="match status" value="1"/>
</dbReference>
<evidence type="ECO:0000256" key="3">
    <source>
        <dbReference type="ARBA" id="ARBA00005283"/>
    </source>
</evidence>
<feature type="domain" description="XPG N-terminal" evidence="15">
    <location>
        <begin position="1"/>
        <end position="83"/>
    </location>
</feature>
<proteinExistence type="inferred from homology"/>